<gene>
    <name evidence="1" type="ORF">HID58_025223</name>
</gene>
<evidence type="ECO:0008006" key="3">
    <source>
        <dbReference type="Google" id="ProtNLM"/>
    </source>
</evidence>
<protein>
    <recommendedName>
        <fullName evidence="3">Pyruvate kinase</fullName>
    </recommendedName>
</protein>
<organism evidence="1 2">
    <name type="scientific">Brassica napus</name>
    <name type="common">Rape</name>
    <dbReference type="NCBI Taxonomy" id="3708"/>
    <lineage>
        <taxon>Eukaryota</taxon>
        <taxon>Viridiplantae</taxon>
        <taxon>Streptophyta</taxon>
        <taxon>Embryophyta</taxon>
        <taxon>Tracheophyta</taxon>
        <taxon>Spermatophyta</taxon>
        <taxon>Magnoliopsida</taxon>
        <taxon>eudicotyledons</taxon>
        <taxon>Gunneridae</taxon>
        <taxon>Pentapetalae</taxon>
        <taxon>rosids</taxon>
        <taxon>malvids</taxon>
        <taxon>Brassicales</taxon>
        <taxon>Brassicaceae</taxon>
        <taxon>Brassiceae</taxon>
        <taxon>Brassica</taxon>
    </lineage>
</organism>
<comment type="caution">
    <text evidence="1">The sequence shown here is derived from an EMBL/GenBank/DDBJ whole genome shotgun (WGS) entry which is preliminary data.</text>
</comment>
<dbReference type="EMBL" id="JAGKQM010000007">
    <property type="protein sequence ID" value="KAH0917563.1"/>
    <property type="molecule type" value="Genomic_DNA"/>
</dbReference>
<sequence length="87" mass="9912">MVLRQTPARTMSASQISLSELKTGRCIGTVVTRLLRFWEARMLRRMVFSQFLFSMHMKKGDTIFVGQYLFSGTETTSVWLEVVTSGA</sequence>
<reference evidence="1 2" key="1">
    <citation type="submission" date="2021-05" db="EMBL/GenBank/DDBJ databases">
        <title>Genome Assembly of Synthetic Allotetraploid Brassica napus Reveals Homoeologous Exchanges between Subgenomes.</title>
        <authorList>
            <person name="Davis J.T."/>
        </authorList>
    </citation>
    <scope>NUCLEOTIDE SEQUENCE [LARGE SCALE GENOMIC DNA]</scope>
    <source>
        <strain evidence="2">cv. Da-Ae</strain>
        <tissue evidence="1">Seedling</tissue>
    </source>
</reference>
<proteinExistence type="predicted"/>
<accession>A0ABQ8CKG2</accession>
<keyword evidence="2" id="KW-1185">Reference proteome</keyword>
<evidence type="ECO:0000313" key="1">
    <source>
        <dbReference type="EMBL" id="KAH0917563.1"/>
    </source>
</evidence>
<evidence type="ECO:0000313" key="2">
    <source>
        <dbReference type="Proteomes" id="UP000824890"/>
    </source>
</evidence>
<name>A0ABQ8CKG2_BRANA</name>
<dbReference type="Proteomes" id="UP000824890">
    <property type="component" value="Unassembled WGS sequence"/>
</dbReference>